<dbReference type="OrthoDB" id="18703at2759"/>
<dbReference type="GO" id="GO:0030688">
    <property type="term" value="C:preribosome, small subunit precursor"/>
    <property type="evidence" value="ECO:0007669"/>
    <property type="project" value="InterPro"/>
</dbReference>
<evidence type="ECO:0000256" key="5">
    <source>
        <dbReference type="SAM" id="MobiDB-lite"/>
    </source>
</evidence>
<reference evidence="6 7" key="1">
    <citation type="journal article" date="2018" name="Mol. Biol. Evol.">
        <title>Broad Genomic Sampling Reveals a Smut Pathogenic Ancestry of the Fungal Clade Ustilaginomycotina.</title>
        <authorList>
            <person name="Kijpornyongpan T."/>
            <person name="Mondo S.J."/>
            <person name="Barry K."/>
            <person name="Sandor L."/>
            <person name="Lee J."/>
            <person name="Lipzen A."/>
            <person name="Pangilinan J."/>
            <person name="LaButti K."/>
            <person name="Hainaut M."/>
            <person name="Henrissat B."/>
            <person name="Grigoriev I.V."/>
            <person name="Spatafora J.W."/>
            <person name="Aime M.C."/>
        </authorList>
    </citation>
    <scope>NUCLEOTIDE SEQUENCE [LARGE SCALE GENOMIC DNA]</scope>
    <source>
        <strain evidence="6 7">MCA 4186</strain>
    </source>
</reference>
<dbReference type="GO" id="GO:0030686">
    <property type="term" value="C:90S preribosome"/>
    <property type="evidence" value="ECO:0007669"/>
    <property type="project" value="InterPro"/>
</dbReference>
<dbReference type="InterPro" id="IPR028160">
    <property type="entry name" value="Slx9-like"/>
</dbReference>
<evidence type="ECO:0000313" key="7">
    <source>
        <dbReference type="Proteomes" id="UP000245946"/>
    </source>
</evidence>
<dbReference type="AlphaFoldDB" id="A0A316Z3U4"/>
<feature type="compositionally biased region" description="Low complexity" evidence="5">
    <location>
        <begin position="73"/>
        <end position="87"/>
    </location>
</feature>
<dbReference type="STRING" id="58919.A0A316Z3U4"/>
<feature type="compositionally biased region" description="Low complexity" evidence="5">
    <location>
        <begin position="36"/>
        <end position="63"/>
    </location>
</feature>
<name>A0A316Z3U4_9BASI</name>
<feature type="region of interest" description="Disordered" evidence="5">
    <location>
        <begin position="1"/>
        <end position="121"/>
    </location>
</feature>
<dbReference type="RefSeq" id="XP_025596325.1">
    <property type="nucleotide sequence ID" value="XM_025743110.1"/>
</dbReference>
<keyword evidence="4" id="KW-0539">Nucleus</keyword>
<dbReference type="GO" id="GO:0000462">
    <property type="term" value="P:maturation of SSU-rRNA from tricistronic rRNA transcript (SSU-rRNA, 5.8S rRNA, LSU-rRNA)"/>
    <property type="evidence" value="ECO:0007669"/>
    <property type="project" value="InterPro"/>
</dbReference>
<dbReference type="GeneID" id="37270654"/>
<evidence type="ECO:0000256" key="1">
    <source>
        <dbReference type="ARBA" id="ARBA00004604"/>
    </source>
</evidence>
<accession>A0A316Z3U4</accession>
<dbReference type="Proteomes" id="UP000245946">
    <property type="component" value="Unassembled WGS sequence"/>
</dbReference>
<protein>
    <recommendedName>
        <fullName evidence="3">Ribosome biogenesis protein SLX9</fullName>
    </recommendedName>
</protein>
<proteinExistence type="inferred from homology"/>
<dbReference type="GO" id="GO:0005730">
    <property type="term" value="C:nucleolus"/>
    <property type="evidence" value="ECO:0007669"/>
    <property type="project" value="UniProtKB-SubCell"/>
</dbReference>
<evidence type="ECO:0000313" key="6">
    <source>
        <dbReference type="EMBL" id="PWN96046.1"/>
    </source>
</evidence>
<evidence type="ECO:0000256" key="3">
    <source>
        <dbReference type="ARBA" id="ARBA00021321"/>
    </source>
</evidence>
<sequence length="207" mass="21299">MARTGIPGRAAPRRKHERAPSGSAPARGPQAKSKSRLSSSSAAAGSSSSATPAAGSAEAAVSKAAKRAVMRQALLAAPTVAAADVAPGKGDTVSRSALRRRKRQARDAIGQDAAAGREGGVKDVAEALLHVEEEMEEEEDARQEEPLGVGAKSAATISTNMRKATLAQEQKRQAAIVSDASFRANPFAALRVHARQSLAFDAGKAAR</sequence>
<comment type="similarity">
    <text evidence="2">Belongs to the SLX9 family.</text>
</comment>
<organism evidence="6 7">
    <name type="scientific">Tilletiopsis washingtonensis</name>
    <dbReference type="NCBI Taxonomy" id="58919"/>
    <lineage>
        <taxon>Eukaryota</taxon>
        <taxon>Fungi</taxon>
        <taxon>Dikarya</taxon>
        <taxon>Basidiomycota</taxon>
        <taxon>Ustilaginomycotina</taxon>
        <taxon>Exobasidiomycetes</taxon>
        <taxon>Entylomatales</taxon>
        <taxon>Entylomatales incertae sedis</taxon>
        <taxon>Tilletiopsis</taxon>
    </lineage>
</organism>
<evidence type="ECO:0000256" key="2">
    <source>
        <dbReference type="ARBA" id="ARBA00011022"/>
    </source>
</evidence>
<dbReference type="Pfam" id="PF15341">
    <property type="entry name" value="SLX9"/>
    <property type="match status" value="1"/>
</dbReference>
<evidence type="ECO:0000256" key="4">
    <source>
        <dbReference type="ARBA" id="ARBA00023242"/>
    </source>
</evidence>
<keyword evidence="7" id="KW-1185">Reference proteome</keyword>
<dbReference type="EMBL" id="KZ819301">
    <property type="protein sequence ID" value="PWN96046.1"/>
    <property type="molecule type" value="Genomic_DNA"/>
</dbReference>
<comment type="subcellular location">
    <subcellularLocation>
        <location evidence="1">Nucleus</location>
        <location evidence="1">Nucleolus</location>
    </subcellularLocation>
</comment>
<gene>
    <name evidence="6" type="ORF">FA09DRAFT_331637</name>
</gene>